<dbReference type="EMBL" id="FMXR01000019">
    <property type="protein sequence ID" value="SDB31686.1"/>
    <property type="molecule type" value="Genomic_DNA"/>
</dbReference>
<reference evidence="3 4" key="1">
    <citation type="submission" date="2016-10" db="EMBL/GenBank/DDBJ databases">
        <authorList>
            <person name="de Groot N.N."/>
        </authorList>
    </citation>
    <scope>NUCLEOTIDE SEQUENCE [LARGE SCALE GENOMIC DNA]</scope>
    <source>
        <strain evidence="3 4">DSM 3217</strain>
    </source>
</reference>
<accession>A0A1G6CFJ1</accession>
<dbReference type="GO" id="GO:0003677">
    <property type="term" value="F:DNA binding"/>
    <property type="evidence" value="ECO:0007669"/>
    <property type="project" value="InterPro"/>
</dbReference>
<keyword evidence="4" id="KW-1185">Reference proteome</keyword>
<evidence type="ECO:0000259" key="2">
    <source>
        <dbReference type="Pfam" id="PF17746"/>
    </source>
</evidence>
<sequence length="241" mass="28023">MSTYVFEKPLIRGTMLKRKSQFTALVDIDGEELIAHIPTTNRIGDVENKNLPCLLSYHDNPKRKLKYDIEAVLLSDDDNWVGINQILSNRLVEFFFNEHELDAIVSDFDRVQREVNLGISKLDFKVGDTYLEVKTPLTTINVKYGKDIKTLPPKPFSSTDRMVKHLNELAGSLKDHEKAVFLQVYQYRITEKKERLRSTHYEEVSQTFKEAAEAGVEFWEVQMDFRPEGVTLYRLMRSTDL</sequence>
<evidence type="ECO:0000313" key="3">
    <source>
        <dbReference type="EMBL" id="SDB31686.1"/>
    </source>
</evidence>
<feature type="domain" description="SfsA N-terminal OB" evidence="2">
    <location>
        <begin position="16"/>
        <end position="83"/>
    </location>
</feature>
<dbReference type="Gene3D" id="2.40.50.580">
    <property type="match status" value="1"/>
</dbReference>
<evidence type="ECO:0000259" key="1">
    <source>
        <dbReference type="Pfam" id="PF03749"/>
    </source>
</evidence>
<organism evidence="3 4">
    <name type="scientific">Eubacterium oxidoreducens</name>
    <dbReference type="NCBI Taxonomy" id="1732"/>
    <lineage>
        <taxon>Bacteria</taxon>
        <taxon>Bacillati</taxon>
        <taxon>Bacillota</taxon>
        <taxon>Clostridia</taxon>
        <taxon>Eubacteriales</taxon>
        <taxon>Eubacteriaceae</taxon>
        <taxon>Eubacterium</taxon>
    </lineage>
</organism>
<dbReference type="Gene3D" id="3.40.1350.60">
    <property type="match status" value="1"/>
</dbReference>
<dbReference type="Proteomes" id="UP000199228">
    <property type="component" value="Unassembled WGS sequence"/>
</dbReference>
<dbReference type="Pfam" id="PF03749">
    <property type="entry name" value="SfsA"/>
    <property type="match status" value="1"/>
</dbReference>
<evidence type="ECO:0000313" key="4">
    <source>
        <dbReference type="Proteomes" id="UP000199228"/>
    </source>
</evidence>
<dbReference type="Pfam" id="PF17746">
    <property type="entry name" value="SfsA_N"/>
    <property type="match status" value="1"/>
</dbReference>
<dbReference type="PANTHER" id="PTHR30545">
    <property type="entry name" value="SUGAR FERMENTATION STIMULATION PROTEIN A"/>
    <property type="match status" value="1"/>
</dbReference>
<dbReference type="AlphaFoldDB" id="A0A1G6CFJ1"/>
<dbReference type="PANTHER" id="PTHR30545:SF2">
    <property type="entry name" value="SUGAR FERMENTATION STIMULATION PROTEIN A"/>
    <property type="match status" value="1"/>
</dbReference>
<dbReference type="STRING" id="1732.SAMN02910417_02344"/>
<name>A0A1G6CFJ1_EUBOX</name>
<dbReference type="InterPro" id="IPR041465">
    <property type="entry name" value="SfsA_N"/>
</dbReference>
<gene>
    <name evidence="3" type="ORF">SAMN02910417_02344</name>
</gene>
<protein>
    <submittedName>
        <fullName evidence="3">Sugar fermentation stimulation protein A</fullName>
    </submittedName>
</protein>
<dbReference type="InterPro" id="IPR040452">
    <property type="entry name" value="SfsA_C"/>
</dbReference>
<dbReference type="InterPro" id="IPR005224">
    <property type="entry name" value="SfsA"/>
</dbReference>
<dbReference type="OrthoDB" id="9802365at2"/>
<proteinExistence type="predicted"/>
<feature type="domain" description="Sugar fermentation stimulation protein C-terminal" evidence="1">
    <location>
        <begin position="87"/>
        <end position="228"/>
    </location>
</feature>